<feature type="binding site" evidence="8">
    <location>
        <position position="107"/>
    </location>
    <ligand>
        <name>shikimate</name>
        <dbReference type="ChEBI" id="CHEBI:36208"/>
    </ligand>
</feature>
<dbReference type="eggNOG" id="COG0169">
    <property type="taxonomic scope" value="Bacteria"/>
</dbReference>
<keyword evidence="6 8" id="KW-0057">Aromatic amino acid biosynthesis</keyword>
<dbReference type="Pfam" id="PF01488">
    <property type="entry name" value="Shikimate_DH"/>
    <property type="match status" value="1"/>
</dbReference>
<dbReference type="InterPro" id="IPR036291">
    <property type="entry name" value="NAD(P)-bd_dom_sf"/>
</dbReference>
<dbReference type="GO" id="GO:0009423">
    <property type="term" value="P:chorismate biosynthetic process"/>
    <property type="evidence" value="ECO:0007669"/>
    <property type="project" value="UniProtKB-UniRule"/>
</dbReference>
<feature type="binding site" evidence="8">
    <location>
        <position position="245"/>
    </location>
    <ligand>
        <name>NADP(+)</name>
        <dbReference type="ChEBI" id="CHEBI:58349"/>
    </ligand>
</feature>
<evidence type="ECO:0000259" key="11">
    <source>
        <dbReference type="Pfam" id="PF18317"/>
    </source>
</evidence>
<feature type="domain" description="Quinate/shikimate 5-dehydrogenase/glutamyl-tRNA reductase" evidence="9">
    <location>
        <begin position="118"/>
        <end position="198"/>
    </location>
</feature>
<dbReference type="EC" id="1.1.1.25" evidence="2 8"/>
<feature type="binding site" evidence="8">
    <location>
        <begin position="132"/>
        <end position="136"/>
    </location>
    <ligand>
        <name>NADP(+)</name>
        <dbReference type="ChEBI" id="CHEBI:58349"/>
    </ligand>
</feature>
<dbReference type="GO" id="GO:0004764">
    <property type="term" value="F:shikimate 3-dehydrogenase (NADP+) activity"/>
    <property type="evidence" value="ECO:0007669"/>
    <property type="project" value="UniProtKB-UniRule"/>
</dbReference>
<comment type="pathway">
    <text evidence="1 8">Metabolic intermediate biosynthesis; chorismate biosynthesis; chorismate from D-erythrose 4-phosphate and phosphoenolpyruvate: step 4/7.</text>
</comment>
<feature type="binding site" evidence="8">
    <location>
        <position position="91"/>
    </location>
    <ligand>
        <name>shikimate</name>
        <dbReference type="ChEBI" id="CHEBI:36208"/>
    </ligand>
</feature>
<sequence length="280" mass="29738">MTATDVSRFTVFGHPISHSLSPEIQQAFARQFGINLEYTTTDASPEAFPGAVAEFFNHGGRGANVTLPHKRRAWELASTHSEQARRVGTANVLTALADGSLAAHNTDGDGFVRDLTERHGLDLRDQTVLLLGAGGAARGVAWNLLDAGIASLTVVNRSPAAADQLVDDIGEPGQVHSRYWADLDSIGSYDLIVNATSSGVLGQAMDLPFSLTTGRSQAYDLSYGAAAAGFLAWARAAGCSHAWDGLGMLIETAADAFELWHGQRPDTDPVYAELVKRYAA</sequence>
<dbReference type="GO" id="GO:0005829">
    <property type="term" value="C:cytosol"/>
    <property type="evidence" value="ECO:0007669"/>
    <property type="project" value="TreeGrafter"/>
</dbReference>
<accession>H8L312</accession>
<dbReference type="CDD" id="cd01065">
    <property type="entry name" value="NAD_bind_Shikimate_DH"/>
    <property type="match status" value="1"/>
</dbReference>
<dbReference type="PANTHER" id="PTHR21089">
    <property type="entry name" value="SHIKIMATE DEHYDROGENASE"/>
    <property type="match status" value="1"/>
</dbReference>
<feature type="binding site" evidence="8">
    <location>
        <position position="221"/>
    </location>
    <ligand>
        <name>NADP(+)</name>
        <dbReference type="ChEBI" id="CHEBI:58349"/>
    </ligand>
</feature>
<dbReference type="InterPro" id="IPR022893">
    <property type="entry name" value="Shikimate_DH_fam"/>
</dbReference>
<feature type="domain" description="Shikimate dehydrogenase substrate binding N-terminal" evidence="10">
    <location>
        <begin position="11"/>
        <end position="93"/>
    </location>
</feature>
<dbReference type="GO" id="GO:0050661">
    <property type="term" value="F:NADP binding"/>
    <property type="evidence" value="ECO:0007669"/>
    <property type="project" value="InterPro"/>
</dbReference>
<proteinExistence type="inferred from homology"/>
<dbReference type="NCBIfam" id="NF001310">
    <property type="entry name" value="PRK00258.1-2"/>
    <property type="match status" value="1"/>
</dbReference>
<dbReference type="RefSeq" id="WP_014401816.1">
    <property type="nucleotide sequence ID" value="NC_017033.1"/>
</dbReference>
<dbReference type="InterPro" id="IPR011342">
    <property type="entry name" value="Shikimate_DH"/>
</dbReference>
<keyword evidence="5 8" id="KW-0560">Oxidoreductase</keyword>
<protein>
    <recommendedName>
        <fullName evidence="2 8">Shikimate dehydrogenase (NADP(+))</fullName>
        <shortName evidence="8">SDH</shortName>
        <ecNumber evidence="2 8">1.1.1.25</ecNumber>
    </recommendedName>
</protein>
<comment type="catalytic activity">
    <reaction evidence="7 8">
        <text>shikimate + NADP(+) = 3-dehydroshikimate + NADPH + H(+)</text>
        <dbReference type="Rhea" id="RHEA:17737"/>
        <dbReference type="ChEBI" id="CHEBI:15378"/>
        <dbReference type="ChEBI" id="CHEBI:16630"/>
        <dbReference type="ChEBI" id="CHEBI:36208"/>
        <dbReference type="ChEBI" id="CHEBI:57783"/>
        <dbReference type="ChEBI" id="CHEBI:58349"/>
        <dbReference type="EC" id="1.1.1.25"/>
    </reaction>
</comment>
<dbReference type="NCBIfam" id="TIGR00507">
    <property type="entry name" value="aroE"/>
    <property type="match status" value="1"/>
</dbReference>
<dbReference type="Proteomes" id="UP000005234">
    <property type="component" value="Chromosome"/>
</dbReference>
<dbReference type="UniPathway" id="UPA00053">
    <property type="reaction ID" value="UER00087"/>
</dbReference>
<feature type="active site" description="Proton acceptor" evidence="8">
    <location>
        <position position="70"/>
    </location>
</feature>
<evidence type="ECO:0000256" key="8">
    <source>
        <dbReference type="HAMAP-Rule" id="MF_00222"/>
    </source>
</evidence>
<dbReference type="InterPro" id="IPR006151">
    <property type="entry name" value="Shikm_DH/Glu-tRNA_Rdtase"/>
</dbReference>
<name>H8L312_FRAAD</name>
<evidence type="ECO:0000256" key="3">
    <source>
        <dbReference type="ARBA" id="ARBA00022605"/>
    </source>
</evidence>
<dbReference type="HAMAP" id="MF_00222">
    <property type="entry name" value="Shikimate_DH_AroE"/>
    <property type="match status" value="1"/>
</dbReference>
<reference evidence="12" key="1">
    <citation type="submission" date="2012-02" db="EMBL/GenBank/DDBJ databases">
        <title>The complete genome of Frateuria aurantia DSM 6220.</title>
        <authorList>
            <consortium name="US DOE Joint Genome Institute (JGI-PGF)"/>
            <person name="Lucas S."/>
            <person name="Copeland A."/>
            <person name="Lapidus A."/>
            <person name="Glavina del Rio T."/>
            <person name="Dalin E."/>
            <person name="Tice H."/>
            <person name="Bruce D."/>
            <person name="Goodwin L."/>
            <person name="Pitluck S."/>
            <person name="Peters L."/>
            <person name="Ovchinnikova G."/>
            <person name="Teshima H."/>
            <person name="Kyrpides N."/>
            <person name="Mavromatis K."/>
            <person name="Ivanova N."/>
            <person name="Brettin T."/>
            <person name="Detter J.C."/>
            <person name="Han C."/>
            <person name="Larimer F."/>
            <person name="Land M."/>
            <person name="Hauser L."/>
            <person name="Markowitz V."/>
            <person name="Cheng J.-F."/>
            <person name="Hugenholtz P."/>
            <person name="Woyke T."/>
            <person name="Wu D."/>
            <person name="Brambilla E."/>
            <person name="Klenk H.-P."/>
            <person name="Eisen J.A."/>
        </authorList>
    </citation>
    <scope>NUCLEOTIDE SEQUENCE</scope>
    <source>
        <strain evidence="12">DSM 6220</strain>
    </source>
</reference>
<organism evidence="12 13">
    <name type="scientific">Frateuria aurantia (strain ATCC 33424 / DSM 6220 / KCTC 2777 / LMG 1558 / NBRC 3245 / NCIMB 13370)</name>
    <name type="common">Acetobacter aurantius</name>
    <dbReference type="NCBI Taxonomy" id="767434"/>
    <lineage>
        <taxon>Bacteria</taxon>
        <taxon>Pseudomonadati</taxon>
        <taxon>Pseudomonadota</taxon>
        <taxon>Gammaproteobacteria</taxon>
        <taxon>Lysobacterales</taxon>
        <taxon>Rhodanobacteraceae</taxon>
        <taxon>Frateuria</taxon>
    </lineage>
</organism>
<evidence type="ECO:0000256" key="2">
    <source>
        <dbReference type="ARBA" id="ARBA00012962"/>
    </source>
</evidence>
<dbReference type="Gene3D" id="3.40.50.720">
    <property type="entry name" value="NAD(P)-binding Rossmann-like Domain"/>
    <property type="match status" value="1"/>
</dbReference>
<evidence type="ECO:0000313" key="13">
    <source>
        <dbReference type="Proteomes" id="UP000005234"/>
    </source>
</evidence>
<evidence type="ECO:0000256" key="4">
    <source>
        <dbReference type="ARBA" id="ARBA00022857"/>
    </source>
</evidence>
<feature type="binding site" evidence="8">
    <location>
        <position position="223"/>
    </location>
    <ligand>
        <name>shikimate</name>
        <dbReference type="ChEBI" id="CHEBI:36208"/>
    </ligand>
</feature>
<comment type="function">
    <text evidence="8">Involved in the biosynthesis of the chorismate, which leads to the biosynthesis of aromatic amino acids. Catalyzes the reversible NADPH linked reduction of 3-dehydroshikimate (DHSA) to yield shikimate (SA).</text>
</comment>
<dbReference type="InterPro" id="IPR013708">
    <property type="entry name" value="Shikimate_DH-bd_N"/>
</dbReference>
<feature type="binding site" evidence="8">
    <location>
        <begin position="19"/>
        <end position="21"/>
    </location>
    <ligand>
        <name>shikimate</name>
        <dbReference type="ChEBI" id="CHEBI:36208"/>
    </ligand>
</feature>
<dbReference type="GO" id="GO:0008652">
    <property type="term" value="P:amino acid biosynthetic process"/>
    <property type="evidence" value="ECO:0007669"/>
    <property type="project" value="UniProtKB-KW"/>
</dbReference>
<dbReference type="PANTHER" id="PTHR21089:SF1">
    <property type="entry name" value="BIFUNCTIONAL 3-DEHYDROQUINATE DEHYDRATASE_SHIKIMATE DEHYDROGENASE, CHLOROPLASTIC"/>
    <property type="match status" value="1"/>
</dbReference>
<evidence type="ECO:0000313" key="12">
    <source>
        <dbReference type="EMBL" id="AFC84810.1"/>
    </source>
</evidence>
<dbReference type="OrthoDB" id="9776868at2"/>
<evidence type="ECO:0000256" key="1">
    <source>
        <dbReference type="ARBA" id="ARBA00004871"/>
    </source>
</evidence>
<comment type="caution">
    <text evidence="8">Lacks conserved residue(s) required for the propagation of feature annotation.</text>
</comment>
<dbReference type="EMBL" id="CP003350">
    <property type="protein sequence ID" value="AFC84810.1"/>
    <property type="molecule type" value="Genomic_DNA"/>
</dbReference>
<dbReference type="HOGENOM" id="CLU_044063_2_1_6"/>
<dbReference type="SUPFAM" id="SSF51735">
    <property type="entry name" value="NAD(P)-binding Rossmann-fold domains"/>
    <property type="match status" value="1"/>
</dbReference>
<dbReference type="GO" id="GO:0009073">
    <property type="term" value="P:aromatic amino acid family biosynthetic process"/>
    <property type="evidence" value="ECO:0007669"/>
    <property type="project" value="UniProtKB-KW"/>
</dbReference>
<evidence type="ECO:0000256" key="7">
    <source>
        <dbReference type="ARBA" id="ARBA00049442"/>
    </source>
</evidence>
<dbReference type="Pfam" id="PF18317">
    <property type="entry name" value="SDH_C"/>
    <property type="match status" value="1"/>
</dbReference>
<evidence type="ECO:0000256" key="6">
    <source>
        <dbReference type="ARBA" id="ARBA00023141"/>
    </source>
</evidence>
<dbReference type="AlphaFoldDB" id="H8L312"/>
<dbReference type="InterPro" id="IPR046346">
    <property type="entry name" value="Aminoacid_DH-like_N_sf"/>
</dbReference>
<keyword evidence="3 8" id="KW-0028">Amino-acid biosynthesis</keyword>
<comment type="similarity">
    <text evidence="8">Belongs to the shikimate dehydrogenase family.</text>
</comment>
<evidence type="ECO:0000256" key="5">
    <source>
        <dbReference type="ARBA" id="ARBA00023002"/>
    </source>
</evidence>
<feature type="binding site" evidence="8">
    <location>
        <position position="66"/>
    </location>
    <ligand>
        <name>shikimate</name>
        <dbReference type="ChEBI" id="CHEBI:36208"/>
    </ligand>
</feature>
<dbReference type="FunFam" id="3.40.50.10860:FF:000006">
    <property type="entry name" value="Shikimate dehydrogenase (NADP(+))"/>
    <property type="match status" value="1"/>
</dbReference>
<comment type="subunit">
    <text evidence="8">Homodimer.</text>
</comment>
<dbReference type="SUPFAM" id="SSF53223">
    <property type="entry name" value="Aminoacid dehydrogenase-like, N-terminal domain"/>
    <property type="match status" value="1"/>
</dbReference>
<evidence type="ECO:0000259" key="10">
    <source>
        <dbReference type="Pfam" id="PF08501"/>
    </source>
</evidence>
<dbReference type="STRING" id="767434.Fraau_0320"/>
<gene>
    <name evidence="8" type="primary">aroE</name>
    <name evidence="12" type="ordered locus">Fraau_0320</name>
</gene>
<dbReference type="Gene3D" id="3.40.50.10860">
    <property type="entry name" value="Leucine Dehydrogenase, chain A, domain 1"/>
    <property type="match status" value="1"/>
</dbReference>
<feature type="domain" description="SDH C-terminal" evidence="11">
    <location>
        <begin position="245"/>
        <end position="274"/>
    </location>
</feature>
<evidence type="ECO:0000259" key="9">
    <source>
        <dbReference type="Pfam" id="PF01488"/>
    </source>
</evidence>
<dbReference type="KEGG" id="fau:Fraau_0320"/>
<dbReference type="InterPro" id="IPR041121">
    <property type="entry name" value="SDH_C"/>
</dbReference>
<dbReference type="Pfam" id="PF08501">
    <property type="entry name" value="Shikimate_dh_N"/>
    <property type="match status" value="1"/>
</dbReference>
<keyword evidence="13" id="KW-1185">Reference proteome</keyword>
<feature type="binding site" evidence="8">
    <location>
        <position position="82"/>
    </location>
    <ligand>
        <name>NADP(+)</name>
        <dbReference type="ChEBI" id="CHEBI:58349"/>
    </ligand>
</feature>
<dbReference type="GO" id="GO:0019632">
    <property type="term" value="P:shikimate metabolic process"/>
    <property type="evidence" value="ECO:0007669"/>
    <property type="project" value="InterPro"/>
</dbReference>
<keyword evidence="4 8" id="KW-0521">NADP</keyword>